<keyword evidence="3" id="KW-0732">Signal</keyword>
<accession>A0ABY6KI48</accession>
<dbReference type="Gene3D" id="3.40.850.10">
    <property type="entry name" value="Kinesin motor domain"/>
    <property type="match status" value="1"/>
</dbReference>
<evidence type="ECO:0000256" key="2">
    <source>
        <dbReference type="ARBA" id="ARBA00022840"/>
    </source>
</evidence>
<dbReference type="Proteomes" id="UP001235939">
    <property type="component" value="Chromosome 05"/>
</dbReference>
<dbReference type="SUPFAM" id="SSF50630">
    <property type="entry name" value="Acid proteases"/>
    <property type="match status" value="1"/>
</dbReference>
<name>A0ABY6KI48_9ARAC</name>
<evidence type="ECO:0000256" key="3">
    <source>
        <dbReference type="SAM" id="SignalP"/>
    </source>
</evidence>
<dbReference type="Pfam" id="PF00225">
    <property type="entry name" value="Kinesin"/>
    <property type="match status" value="1"/>
</dbReference>
<evidence type="ECO:0000313" key="6">
    <source>
        <dbReference type="Proteomes" id="UP001235939"/>
    </source>
</evidence>
<evidence type="ECO:0000259" key="4">
    <source>
        <dbReference type="Pfam" id="PF00225"/>
    </source>
</evidence>
<dbReference type="InterPro" id="IPR053134">
    <property type="entry name" value="RNA-dir_DNA_polymerase"/>
</dbReference>
<dbReference type="SUPFAM" id="SSF56672">
    <property type="entry name" value="DNA/RNA polymerases"/>
    <property type="match status" value="1"/>
</dbReference>
<feature type="chain" id="PRO_5047548503" description="Kinesin motor domain-containing protein" evidence="3">
    <location>
        <begin position="28"/>
        <end position="327"/>
    </location>
</feature>
<gene>
    <name evidence="5" type="ORF">LAZ67_5000740</name>
</gene>
<evidence type="ECO:0000313" key="5">
    <source>
        <dbReference type="EMBL" id="UYV67472.1"/>
    </source>
</evidence>
<dbReference type="InterPro" id="IPR001752">
    <property type="entry name" value="Kinesin_motor_dom"/>
</dbReference>
<dbReference type="InterPro" id="IPR043502">
    <property type="entry name" value="DNA/RNA_pol_sf"/>
</dbReference>
<dbReference type="SUPFAM" id="SSF52540">
    <property type="entry name" value="P-loop containing nucleoside triphosphate hydrolases"/>
    <property type="match status" value="1"/>
</dbReference>
<dbReference type="InterPro" id="IPR021109">
    <property type="entry name" value="Peptidase_aspartic_dom_sf"/>
</dbReference>
<protein>
    <recommendedName>
        <fullName evidence="4">Kinesin motor domain-containing protein</fullName>
    </recommendedName>
</protein>
<sequence>MFKSSKFSSHIFCVISIIPKLTRLVAAIQEKVYKDLGCMVLGNAWEGYNATLFAYGQTGSGKSWSVVGIGPNKAAPNMEYRLILYPWIRSPYRLLLAGPAEPRFFSELLFLFIADRHSAYLFLVDIGAEVSVIPPPVNNARPSHMQLFAANGSLGLGRLFRWPFIIADVGVSIIGADFLRHYGLTVDLCNHRLSDPVSSLHSIGQVSPSPAVSIHLTIANSPYSRILRQFPELTSQNLVKSPPRHSVTHHIATNGPPIAAKPRRLPTDKLAAAKKEFAFMMEKGICRPSKSPWASPLHLVTKKDGSLRPCGDYRTECRYRPRPISSP</sequence>
<dbReference type="PANTHER" id="PTHR24559:SF444">
    <property type="entry name" value="REVERSE TRANSCRIPTASE DOMAIN-CONTAINING PROTEIN"/>
    <property type="match status" value="1"/>
</dbReference>
<evidence type="ECO:0000256" key="1">
    <source>
        <dbReference type="ARBA" id="ARBA00022741"/>
    </source>
</evidence>
<keyword evidence="6" id="KW-1185">Reference proteome</keyword>
<feature type="domain" description="Kinesin motor" evidence="4">
    <location>
        <begin position="28"/>
        <end position="69"/>
    </location>
</feature>
<proteinExistence type="predicted"/>
<dbReference type="InterPro" id="IPR027417">
    <property type="entry name" value="P-loop_NTPase"/>
</dbReference>
<dbReference type="PANTHER" id="PTHR24559">
    <property type="entry name" value="TRANSPOSON TY3-I GAG-POL POLYPROTEIN"/>
    <property type="match status" value="1"/>
</dbReference>
<reference evidence="5 6" key="1">
    <citation type="submission" date="2022-01" db="EMBL/GenBank/DDBJ databases">
        <title>A chromosomal length assembly of Cordylochernes scorpioides.</title>
        <authorList>
            <person name="Zeh D."/>
            <person name="Zeh J."/>
        </authorList>
    </citation>
    <scope>NUCLEOTIDE SEQUENCE [LARGE SCALE GENOMIC DNA]</scope>
    <source>
        <strain evidence="5">IN4F17</strain>
        <tissue evidence="5">Whole Body</tissue>
    </source>
</reference>
<keyword evidence="2" id="KW-0067">ATP-binding</keyword>
<dbReference type="Gene3D" id="3.10.10.10">
    <property type="entry name" value="HIV Type 1 Reverse Transcriptase, subunit A, domain 1"/>
    <property type="match status" value="1"/>
</dbReference>
<organism evidence="5 6">
    <name type="scientific">Cordylochernes scorpioides</name>
    <dbReference type="NCBI Taxonomy" id="51811"/>
    <lineage>
        <taxon>Eukaryota</taxon>
        <taxon>Metazoa</taxon>
        <taxon>Ecdysozoa</taxon>
        <taxon>Arthropoda</taxon>
        <taxon>Chelicerata</taxon>
        <taxon>Arachnida</taxon>
        <taxon>Pseudoscorpiones</taxon>
        <taxon>Cheliferoidea</taxon>
        <taxon>Chernetidae</taxon>
        <taxon>Cordylochernes</taxon>
    </lineage>
</organism>
<dbReference type="InterPro" id="IPR036961">
    <property type="entry name" value="Kinesin_motor_dom_sf"/>
</dbReference>
<dbReference type="EMBL" id="CP092867">
    <property type="protein sequence ID" value="UYV67472.1"/>
    <property type="molecule type" value="Genomic_DNA"/>
</dbReference>
<feature type="signal peptide" evidence="3">
    <location>
        <begin position="1"/>
        <end position="27"/>
    </location>
</feature>
<keyword evidence="1" id="KW-0547">Nucleotide-binding</keyword>